<evidence type="ECO:0000256" key="6">
    <source>
        <dbReference type="ARBA" id="ARBA00044538"/>
    </source>
</evidence>
<keyword evidence="2 7" id="KW-0645">Protease</keyword>
<dbReference type="InterPro" id="IPR007422">
    <property type="entry name" value="Peptidase_Prp"/>
</dbReference>
<dbReference type="EMBL" id="JAQIFT010000068">
    <property type="protein sequence ID" value="MDA3733643.1"/>
    <property type="molecule type" value="Genomic_DNA"/>
</dbReference>
<evidence type="ECO:0000256" key="5">
    <source>
        <dbReference type="ARBA" id="ARBA00044503"/>
    </source>
</evidence>
<dbReference type="Pfam" id="PF04327">
    <property type="entry name" value="Peptidase_Prp"/>
    <property type="match status" value="1"/>
</dbReference>
<gene>
    <name evidence="7" type="ORF">PBV87_19420</name>
</gene>
<keyword evidence="3" id="KW-0378">Hydrolase</keyword>
<evidence type="ECO:0000256" key="1">
    <source>
        <dbReference type="ARBA" id="ARBA00022517"/>
    </source>
</evidence>
<evidence type="ECO:0000313" key="7">
    <source>
        <dbReference type="EMBL" id="MDA3733643.1"/>
    </source>
</evidence>
<dbReference type="GO" id="GO:0008234">
    <property type="term" value="F:cysteine-type peptidase activity"/>
    <property type="evidence" value="ECO:0007669"/>
    <property type="project" value="UniProtKB-KW"/>
</dbReference>
<comment type="similarity">
    <text evidence="5">Belongs to the Prp family.</text>
</comment>
<dbReference type="PANTHER" id="PTHR39178">
    <property type="entry name" value="HYPOTHETICAL RIBOSOME-ASSOCIATED PROTEIN"/>
    <property type="match status" value="1"/>
</dbReference>
<dbReference type="AlphaFoldDB" id="A0AA42DQU1"/>
<proteinExistence type="inferred from homology"/>
<dbReference type="PANTHER" id="PTHR39178:SF1">
    <property type="entry name" value="RIBOSOMAL-PROCESSING CYSTEINE PROTEASE PRP"/>
    <property type="match status" value="1"/>
</dbReference>
<organism evidence="7 8">
    <name type="scientific">Holtiella tumoricola</name>
    <dbReference type="NCBI Taxonomy" id="3018743"/>
    <lineage>
        <taxon>Bacteria</taxon>
        <taxon>Bacillati</taxon>
        <taxon>Bacillota</taxon>
        <taxon>Clostridia</taxon>
        <taxon>Lachnospirales</taxon>
        <taxon>Cellulosilyticaceae</taxon>
        <taxon>Holtiella</taxon>
    </lineage>
</organism>
<dbReference type="InterPro" id="IPR036764">
    <property type="entry name" value="Peptidase_Prp_sf"/>
</dbReference>
<keyword evidence="8" id="KW-1185">Reference proteome</keyword>
<evidence type="ECO:0000256" key="4">
    <source>
        <dbReference type="ARBA" id="ARBA00022807"/>
    </source>
</evidence>
<accession>A0AA42DQU1</accession>
<reference evidence="7" key="1">
    <citation type="journal article" date="2023" name="Int. J. Syst. Evol. Microbiol.">
        <title>&lt;i&gt;Holtiella tumoricola&lt;/i&gt; gen. nov. sp. nov., isolated from a human clinical sample.</title>
        <authorList>
            <person name="Allen-Vercoe E."/>
            <person name="Daigneault M.C."/>
            <person name="Vancuren S.J."/>
            <person name="Cochrane K."/>
            <person name="O'Neal L.L."/>
            <person name="Sankaranarayanan K."/>
            <person name="Lawson P.A."/>
        </authorList>
    </citation>
    <scope>NUCLEOTIDE SEQUENCE</scope>
    <source>
        <strain evidence="7">CC70A</strain>
    </source>
</reference>
<dbReference type="Gene3D" id="3.30.70.1490">
    <property type="entry name" value="Cysteine protease Prp"/>
    <property type="match status" value="1"/>
</dbReference>
<dbReference type="Proteomes" id="UP001169242">
    <property type="component" value="Unassembled WGS sequence"/>
</dbReference>
<protein>
    <recommendedName>
        <fullName evidence="6">Ribosomal processing cysteine protease Prp</fullName>
    </recommendedName>
</protein>
<evidence type="ECO:0000313" key="8">
    <source>
        <dbReference type="Proteomes" id="UP001169242"/>
    </source>
</evidence>
<keyword evidence="4" id="KW-0788">Thiol protease</keyword>
<keyword evidence="1" id="KW-0690">Ribosome biogenesis</keyword>
<dbReference type="SUPFAM" id="SSF118010">
    <property type="entry name" value="TM1457-like"/>
    <property type="match status" value="1"/>
</dbReference>
<dbReference type="RefSeq" id="WP_053985302.1">
    <property type="nucleotide sequence ID" value="NZ_JAQIFT010000068.1"/>
</dbReference>
<evidence type="ECO:0000256" key="3">
    <source>
        <dbReference type="ARBA" id="ARBA00022801"/>
    </source>
</evidence>
<comment type="caution">
    <text evidence="7">The sequence shown here is derived from an EMBL/GenBank/DDBJ whole genome shotgun (WGS) entry which is preliminary data.</text>
</comment>
<name>A0AA42DQU1_9FIRM</name>
<dbReference type="GO" id="GO:0006508">
    <property type="term" value="P:proteolysis"/>
    <property type="evidence" value="ECO:0007669"/>
    <property type="project" value="UniProtKB-KW"/>
</dbReference>
<sequence>MIRVDLYYNKDVLYRFKLSGHAGYADHGEDIVCSAVSILVINTINALEALTEEEFSLDEINSKKGVIDCTFNKRKQGMPNQEATLLLEAMQIGLESVKQMYGEYIEIKNKSF</sequence>
<dbReference type="CDD" id="cd16332">
    <property type="entry name" value="Prp-like"/>
    <property type="match status" value="1"/>
</dbReference>
<dbReference type="GO" id="GO:0042254">
    <property type="term" value="P:ribosome biogenesis"/>
    <property type="evidence" value="ECO:0007669"/>
    <property type="project" value="UniProtKB-KW"/>
</dbReference>
<evidence type="ECO:0000256" key="2">
    <source>
        <dbReference type="ARBA" id="ARBA00022670"/>
    </source>
</evidence>